<dbReference type="InterPro" id="IPR006094">
    <property type="entry name" value="Oxid_FAD_bind_N"/>
</dbReference>
<evidence type="ECO:0000256" key="1">
    <source>
        <dbReference type="ARBA" id="ARBA00001974"/>
    </source>
</evidence>
<accession>A0A2P8I4J1</accession>
<reference evidence="7 8" key="1">
    <citation type="submission" date="2018-03" db="EMBL/GenBank/DDBJ databases">
        <title>Genomic Encyclopedia of Type Strains, Phase III (KMG-III): the genomes of soil and plant-associated and newly described type strains.</title>
        <authorList>
            <person name="Whitman W."/>
        </authorList>
    </citation>
    <scope>NUCLEOTIDE SEQUENCE [LARGE SCALE GENOMIC DNA]</scope>
    <source>
        <strain evidence="7 8">CGMCC 4.7097</strain>
    </source>
</reference>
<dbReference type="PANTHER" id="PTHR42973:SF39">
    <property type="entry name" value="FAD-BINDING PCMH-TYPE DOMAIN-CONTAINING PROTEIN"/>
    <property type="match status" value="1"/>
</dbReference>
<dbReference type="InterPro" id="IPR016164">
    <property type="entry name" value="FAD-linked_Oxase-like_C"/>
</dbReference>
<comment type="similarity">
    <text evidence="2">Belongs to the oxygen-dependent FAD-linked oxidoreductase family.</text>
</comment>
<evidence type="ECO:0000256" key="3">
    <source>
        <dbReference type="ARBA" id="ARBA00022630"/>
    </source>
</evidence>
<dbReference type="Pfam" id="PF08031">
    <property type="entry name" value="BBE"/>
    <property type="match status" value="1"/>
</dbReference>
<evidence type="ECO:0000259" key="6">
    <source>
        <dbReference type="PROSITE" id="PS51387"/>
    </source>
</evidence>
<evidence type="ECO:0000256" key="2">
    <source>
        <dbReference type="ARBA" id="ARBA00005466"/>
    </source>
</evidence>
<name>A0A2P8I4J1_SACCR</name>
<dbReference type="SUPFAM" id="SSF56176">
    <property type="entry name" value="FAD-binding/transporter-associated domain-like"/>
    <property type="match status" value="1"/>
</dbReference>
<dbReference type="InterPro" id="IPR036318">
    <property type="entry name" value="FAD-bd_PCMH-like_sf"/>
</dbReference>
<dbReference type="InterPro" id="IPR016169">
    <property type="entry name" value="FAD-bd_PCMH_sub2"/>
</dbReference>
<dbReference type="InterPro" id="IPR058595">
    <property type="entry name" value="Avidin-like"/>
</dbReference>
<dbReference type="Gene3D" id="3.40.462.20">
    <property type="match status" value="1"/>
</dbReference>
<dbReference type="AlphaFoldDB" id="A0A2P8I4J1"/>
<comment type="caution">
    <text evidence="7">The sequence shown here is derived from an EMBL/GenBank/DDBJ whole genome shotgun (WGS) entry which is preliminary data.</text>
</comment>
<dbReference type="GO" id="GO:0071949">
    <property type="term" value="F:FAD binding"/>
    <property type="evidence" value="ECO:0007669"/>
    <property type="project" value="InterPro"/>
</dbReference>
<dbReference type="Gene3D" id="3.30.43.10">
    <property type="entry name" value="Uridine Diphospho-n-acetylenolpyruvylglucosamine Reductase, domain 2"/>
    <property type="match status" value="1"/>
</dbReference>
<evidence type="ECO:0000256" key="5">
    <source>
        <dbReference type="ARBA" id="ARBA00023002"/>
    </source>
</evidence>
<protein>
    <submittedName>
        <fullName evidence="7">FAD/FMN-containing dehydrogenase</fullName>
    </submittedName>
</protein>
<keyword evidence="4" id="KW-0274">FAD</keyword>
<dbReference type="RefSeq" id="WP_245950430.1">
    <property type="nucleotide sequence ID" value="NZ_PYAX01000009.1"/>
</dbReference>
<dbReference type="InterPro" id="IPR016166">
    <property type="entry name" value="FAD-bd_PCMH"/>
</dbReference>
<dbReference type="GO" id="GO:0016491">
    <property type="term" value="F:oxidoreductase activity"/>
    <property type="evidence" value="ECO:0007669"/>
    <property type="project" value="UniProtKB-KW"/>
</dbReference>
<sequence length="571" mass="61171">MINYDGRLFRKAGGGDGTVAQYHQDGDLVWADFTGGKVRRGTVTGVCSPDGTLRLAYTMVLGTGEVISGHTVNVPQQRPDGRLVLREEWQRFGDHAASGVSYLEEVPTRPSVSERTGSVGMTGWDGLRDVVDGRLRLPGDDGFEERSRPFNERFRDVRPAAVLSVAGPDDVGRAIGWAREAGVPVVARGGGHSYAGNSVNRGLVLDLQDLDDVHVDPSTALVTVGGGARTRRIYDALREHDLVFPLGNSDDVGIGGLVLGGGVSVVSRAMGLTCDSLVSTDLVLADGSTVTCSETENPDLFWACRGGGGGNFGVNTSFTFQARPVPAASTCLVLWDWPHAMDVLTVMQEVMRLAPNAFSARIGVSRAAGQAGVVSVVGQHLGPAEELRELLAPALAAAPPSRVDIADRTYWEAADYLHHETAGGAFAVRTRCTPEPLSEDGLRTLVTAVDKWPGSANPDGAGAALFTWGGAINDVPVTETAFPHRDVLFLVSMDTAWLPDEAPEVVRGNLDWLHDLHRDMGEYATGASYVNFTDPDLDDWRAAYHGPNADRLAEVKRRYDPDRVFSFSQAI</sequence>
<comment type="cofactor">
    <cofactor evidence="1">
        <name>FAD</name>
        <dbReference type="ChEBI" id="CHEBI:57692"/>
    </cofactor>
</comment>
<dbReference type="PROSITE" id="PS00862">
    <property type="entry name" value="OX2_COVAL_FAD"/>
    <property type="match status" value="1"/>
</dbReference>
<organism evidence="7 8">
    <name type="scientific">Saccharothrix carnea</name>
    <dbReference type="NCBI Taxonomy" id="1280637"/>
    <lineage>
        <taxon>Bacteria</taxon>
        <taxon>Bacillati</taxon>
        <taxon>Actinomycetota</taxon>
        <taxon>Actinomycetes</taxon>
        <taxon>Pseudonocardiales</taxon>
        <taxon>Pseudonocardiaceae</taxon>
        <taxon>Saccharothrix</taxon>
    </lineage>
</organism>
<evidence type="ECO:0000313" key="7">
    <source>
        <dbReference type="EMBL" id="PSL53344.1"/>
    </source>
</evidence>
<dbReference type="Pfam" id="PF26421">
    <property type="entry name" value="Avidin_like"/>
    <property type="match status" value="1"/>
</dbReference>
<evidence type="ECO:0000256" key="4">
    <source>
        <dbReference type="ARBA" id="ARBA00022827"/>
    </source>
</evidence>
<dbReference type="Gene3D" id="3.30.465.10">
    <property type="match status" value="1"/>
</dbReference>
<dbReference type="SUPFAM" id="SSF55103">
    <property type="entry name" value="FAD-linked oxidases, C-terminal domain"/>
    <property type="match status" value="1"/>
</dbReference>
<keyword evidence="3" id="KW-0285">Flavoprotein</keyword>
<dbReference type="PANTHER" id="PTHR42973">
    <property type="entry name" value="BINDING OXIDOREDUCTASE, PUTATIVE (AFU_ORTHOLOGUE AFUA_1G17690)-RELATED"/>
    <property type="match status" value="1"/>
</dbReference>
<dbReference type="PROSITE" id="PS51387">
    <property type="entry name" value="FAD_PCMH"/>
    <property type="match status" value="1"/>
</dbReference>
<proteinExistence type="inferred from homology"/>
<dbReference type="InterPro" id="IPR050416">
    <property type="entry name" value="FAD-linked_Oxidoreductase"/>
</dbReference>
<dbReference type="Pfam" id="PF01565">
    <property type="entry name" value="FAD_binding_4"/>
    <property type="match status" value="1"/>
</dbReference>
<dbReference type="Proteomes" id="UP000241118">
    <property type="component" value="Unassembled WGS sequence"/>
</dbReference>
<dbReference type="InterPro" id="IPR016167">
    <property type="entry name" value="FAD-bd_PCMH_sub1"/>
</dbReference>
<dbReference type="EMBL" id="PYAX01000009">
    <property type="protein sequence ID" value="PSL53344.1"/>
    <property type="molecule type" value="Genomic_DNA"/>
</dbReference>
<feature type="domain" description="FAD-binding PCMH-type" evidence="6">
    <location>
        <begin position="155"/>
        <end position="325"/>
    </location>
</feature>
<gene>
    <name evidence="7" type="ORF">B0I31_109134</name>
</gene>
<dbReference type="InterPro" id="IPR012951">
    <property type="entry name" value="BBE"/>
</dbReference>
<keyword evidence="8" id="KW-1185">Reference proteome</keyword>
<dbReference type="InterPro" id="IPR006093">
    <property type="entry name" value="Oxy_OxRdtase_FAD_BS"/>
</dbReference>
<evidence type="ECO:0000313" key="8">
    <source>
        <dbReference type="Proteomes" id="UP000241118"/>
    </source>
</evidence>
<keyword evidence="5" id="KW-0560">Oxidoreductase</keyword>